<proteinExistence type="predicted"/>
<feature type="compositionally biased region" description="Polar residues" evidence="6">
    <location>
        <begin position="1445"/>
        <end position="1479"/>
    </location>
</feature>
<dbReference type="InterPro" id="IPR035892">
    <property type="entry name" value="C2_domain_sf"/>
</dbReference>
<feature type="compositionally biased region" description="Polar residues" evidence="6">
    <location>
        <begin position="709"/>
        <end position="724"/>
    </location>
</feature>
<dbReference type="Proteomes" id="UP000246740">
    <property type="component" value="Unassembled WGS sequence"/>
</dbReference>
<dbReference type="InterPro" id="IPR002048">
    <property type="entry name" value="EF_hand_dom"/>
</dbReference>
<reference evidence="9 10" key="1">
    <citation type="journal article" date="2018" name="Mol. Biol. Evol.">
        <title>Broad Genomic Sampling Reveals a Smut Pathogenic Ancestry of the Fungal Clade Ustilaginomycotina.</title>
        <authorList>
            <person name="Kijpornyongpan T."/>
            <person name="Mondo S.J."/>
            <person name="Barry K."/>
            <person name="Sandor L."/>
            <person name="Lee J."/>
            <person name="Lipzen A."/>
            <person name="Pangilinan J."/>
            <person name="LaButti K."/>
            <person name="Hainaut M."/>
            <person name="Henrissat B."/>
            <person name="Grigoriev I.V."/>
            <person name="Spatafora J.W."/>
            <person name="Aime M.C."/>
        </authorList>
    </citation>
    <scope>NUCLEOTIDE SEQUENCE [LARGE SCALE GENOMIC DNA]</scope>
    <source>
        <strain evidence="9 10">MCA 3645</strain>
    </source>
</reference>
<dbReference type="PANTHER" id="PTHR10336:SF36">
    <property type="entry name" value="1-PHOSPHATIDYLINOSITOL 4,5-BISPHOSPHATE PHOSPHODIESTERASE BETA-4"/>
    <property type="match status" value="1"/>
</dbReference>
<dbReference type="CDD" id="cd08598">
    <property type="entry name" value="PI-PLC1c_yeast"/>
    <property type="match status" value="1"/>
</dbReference>
<dbReference type="Pfam" id="PF00387">
    <property type="entry name" value="PI-PLC-Y"/>
    <property type="match status" value="1"/>
</dbReference>
<dbReference type="Gene3D" id="2.60.40.150">
    <property type="entry name" value="C2 domain"/>
    <property type="match status" value="2"/>
</dbReference>
<dbReference type="InterPro" id="IPR001711">
    <property type="entry name" value="PLipase_C_Pinositol-sp_Y"/>
</dbReference>
<gene>
    <name evidence="9" type="ORF">BCV70DRAFT_200517</name>
</gene>
<feature type="compositionally biased region" description="Low complexity" evidence="6">
    <location>
        <begin position="149"/>
        <end position="165"/>
    </location>
</feature>
<feature type="domain" description="PI-PLC Y-box" evidence="7">
    <location>
        <begin position="1025"/>
        <end position="1146"/>
    </location>
</feature>
<dbReference type="SUPFAM" id="SSF47473">
    <property type="entry name" value="EF-hand"/>
    <property type="match status" value="1"/>
</dbReference>
<dbReference type="PROSITE" id="PS50222">
    <property type="entry name" value="EF_HAND_2"/>
    <property type="match status" value="1"/>
</dbReference>
<feature type="region of interest" description="Disordered" evidence="6">
    <location>
        <begin position="1522"/>
        <end position="1541"/>
    </location>
</feature>
<evidence type="ECO:0000313" key="9">
    <source>
        <dbReference type="EMBL" id="PWY99583.1"/>
    </source>
</evidence>
<evidence type="ECO:0000256" key="4">
    <source>
        <dbReference type="ARBA" id="ARBA00023098"/>
    </source>
</evidence>
<dbReference type="Pfam" id="PF00388">
    <property type="entry name" value="PI-PLC-X"/>
    <property type="match status" value="1"/>
</dbReference>
<protein>
    <recommendedName>
        <fullName evidence="1 5">Phosphoinositide phospholipase C</fullName>
        <ecNumber evidence="1 5">3.1.4.11</ecNumber>
    </recommendedName>
</protein>
<feature type="compositionally biased region" description="Low complexity" evidence="6">
    <location>
        <begin position="272"/>
        <end position="299"/>
    </location>
</feature>
<organism evidence="9 10">
    <name type="scientific">Testicularia cyperi</name>
    <dbReference type="NCBI Taxonomy" id="1882483"/>
    <lineage>
        <taxon>Eukaryota</taxon>
        <taxon>Fungi</taxon>
        <taxon>Dikarya</taxon>
        <taxon>Basidiomycota</taxon>
        <taxon>Ustilaginomycotina</taxon>
        <taxon>Ustilaginomycetes</taxon>
        <taxon>Ustilaginales</taxon>
        <taxon>Anthracoideaceae</taxon>
        <taxon>Testicularia</taxon>
    </lineage>
</organism>
<feature type="compositionally biased region" description="Low complexity" evidence="6">
    <location>
        <begin position="995"/>
        <end position="1008"/>
    </location>
</feature>
<dbReference type="SUPFAM" id="SSF50729">
    <property type="entry name" value="PH domain-like"/>
    <property type="match status" value="1"/>
</dbReference>
<dbReference type="PROSITE" id="PS50008">
    <property type="entry name" value="PIPLC_Y_DOMAIN"/>
    <property type="match status" value="1"/>
</dbReference>
<evidence type="ECO:0000259" key="7">
    <source>
        <dbReference type="PROSITE" id="PS50008"/>
    </source>
</evidence>
<feature type="compositionally biased region" description="Polar residues" evidence="6">
    <location>
        <begin position="686"/>
        <end position="702"/>
    </location>
</feature>
<sequence>MPADHAARGIGGVRSWLKSLIDKQYTQDDRDLHDVHQAQAKAGPSLEVHVDDAVSHDSTRRVETQGGVAGSRPAADMISFHHTMDDEEERPSFLPPPRSFSGGSAAGVSYEAAADRTLSQPKPIPAPPPTRSIDAARASPSQPLPPHTGPSSSPSRSPGLSRTLSNGVSTITDLIHHQRRASITYRKMRAGSATSSEISGHVPASANALGLEPIQLSKSGDHVGVEHSGMGRADPPTSSIRIPSSSSSTSSKPQGKEFVPTSPPTLASSNQSSWTTSLPPTSSRSSFGPSSPPVSKSGTGSTIAMAMATATATAAVSTTPASSAALLLPEGEAMLKVTHKKVKPRTFKLDPDRGQILWESKKNNRVNLESIREVRFGPSAASYRTSLNISSAHEPRWITIIYQNVGIYKALHLIALSDSSLARWRNSLLHLQSLRRELLGGSGTASSLEHRRNLWMRHHWKDADQTNDERLSVEEVMQLCRRLGIESSKSHLRQCFNVADWRNRGFLDFEDFQYFVSLLKRRTDVQDIFDVWADHDSAFIDNHVGHDAAQLQQEHGTTSAQRSTSHLGTVSPSVSSVAPDTHKYASRQRKGMTLPRFRRFIREEQELSDFTDAQIQDLFDRHCSSRLGTTQPTGDRPLMDYDGFLDFLSSSDNPPLLDQLPLFSTMTAVPADKTCAAPLQIESSVSQDTTGTTAETVNQSETAVLPASPSCSSTDRVKQAQPTPSRAFADTPEELIAAGASNSCSTTQKVASHLRKSTVQHDMGRPLSEYYISSSHNTYLVGGQWKGDSTVEGYIRALLQGARSVELDCWDGPNMMPQITHGRTLTSRVPFQDVISAIARYAFVTSPYPLILSLEVHADPPQQTVMARILRDTLGEMLLMSPLVADRVPGRDEDLPSPEALKFKVLVKAKNVFVADQDVEEAINRLSSDGEGEAGQLGVDGHILCEQDVIPALVESCVSAAETTTTTNTTDSEVDSRLATAKGLVRRVTRRAKAKSVAGSASAQAKGSGTTGRRRQSKKTMSAALASLLIYTIGVKCRGFNKKESYANQHMISLSEKTALKFIRDEITRESLVKHNRTHLTRVYPSMMSFARLHASRNFVPLDMWAAGCQLVALNWQTADLGFELNQAMFSRNGRCGYVLKPPALRVKEHTKNLPGKALRFCLDLRIISAQQLPKKKRDGLKDKDKDLESREPIDPFVVVSLVAPECWGKQPRGLLHELEQDNHGRLTARSEKDRSTEGMQIRRHVCSDSITDKGVVSAVSDVDAAGEDTLPEPPVRTMQKEFAGLSSIAQASLQISARAEGTDQDTNDVPHPATAASEVISLTLPSSLAAGTARSQLRTPTVKGNGFSPQWNTSISVLVDIPAGTNADLALLATRLAGKDCLVDVSDLNKLSRGLLDLCFVRFEIFDDDSGAAPSSGGGGRTNVPAIPEREAVTRTLANSSSIAPTAITRASSGTTPSSKANTASCEPRTTTSASSGPNAGEEGAARVELLSGGMNDANDTSSLAADAGAGLTTLSLAPSKSISARDDDETSVSSSSSNSSIDADCVAAYAVPIGALQRGYRHLPLYDDQLSQFLFSTLFVHSRLRFVGVVDRPRSDKAK</sequence>
<dbReference type="PRINTS" id="PR00390">
    <property type="entry name" value="PHPHLIPASEC"/>
</dbReference>
<dbReference type="Gene3D" id="2.30.29.30">
    <property type="entry name" value="Pleckstrin-homology domain (PH domain)/Phosphotyrosine-binding domain (PTB)"/>
    <property type="match status" value="1"/>
</dbReference>
<dbReference type="PANTHER" id="PTHR10336">
    <property type="entry name" value="PHOSPHOINOSITIDE-SPECIFIC PHOSPHOLIPASE C FAMILY PROTEIN"/>
    <property type="match status" value="1"/>
</dbReference>
<dbReference type="InterPro" id="IPR001192">
    <property type="entry name" value="PI-PLC_fam"/>
</dbReference>
<name>A0A317XMM5_9BASI</name>
<dbReference type="GO" id="GO:0016042">
    <property type="term" value="P:lipid catabolic process"/>
    <property type="evidence" value="ECO:0007669"/>
    <property type="project" value="UniProtKB-KW"/>
</dbReference>
<feature type="region of interest" description="Disordered" evidence="6">
    <location>
        <begin position="993"/>
        <end position="1018"/>
    </location>
</feature>
<dbReference type="Gene3D" id="1.10.238.10">
    <property type="entry name" value="EF-hand"/>
    <property type="match status" value="2"/>
</dbReference>
<dbReference type="InterPro" id="IPR000909">
    <property type="entry name" value="PLipase_C_PInositol-sp_X_dom"/>
</dbReference>
<dbReference type="Pfam" id="PF13499">
    <property type="entry name" value="EF-hand_7"/>
    <property type="match status" value="1"/>
</dbReference>
<feature type="region of interest" description="Disordered" evidence="6">
    <location>
        <begin position="219"/>
        <end position="299"/>
    </location>
</feature>
<dbReference type="GO" id="GO:0048015">
    <property type="term" value="P:phosphatidylinositol-mediated signaling"/>
    <property type="evidence" value="ECO:0007669"/>
    <property type="project" value="TreeGrafter"/>
</dbReference>
<dbReference type="GO" id="GO:0004435">
    <property type="term" value="F:phosphatidylinositol-4,5-bisphosphate phospholipase C activity"/>
    <property type="evidence" value="ECO:0007669"/>
    <property type="project" value="UniProtKB-EC"/>
</dbReference>
<dbReference type="InterPro" id="IPR011992">
    <property type="entry name" value="EF-hand-dom_pair"/>
</dbReference>
<dbReference type="SMART" id="SM00148">
    <property type="entry name" value="PLCXc"/>
    <property type="match status" value="1"/>
</dbReference>
<accession>A0A317XMM5</accession>
<feature type="compositionally biased region" description="Basic and acidic residues" evidence="6">
    <location>
        <begin position="54"/>
        <end position="63"/>
    </location>
</feature>
<dbReference type="CDD" id="cd13360">
    <property type="entry name" value="PH_PLC_fungal"/>
    <property type="match status" value="1"/>
</dbReference>
<dbReference type="Gene3D" id="3.20.20.190">
    <property type="entry name" value="Phosphatidylinositol (PI) phosphodiesterase"/>
    <property type="match status" value="1"/>
</dbReference>
<feature type="region of interest" description="Disordered" evidence="6">
    <location>
        <begin position="686"/>
        <end position="728"/>
    </location>
</feature>
<keyword evidence="3 5" id="KW-0442">Lipid degradation</keyword>
<feature type="region of interest" description="Disordered" evidence="6">
    <location>
        <begin position="551"/>
        <end position="590"/>
    </location>
</feature>
<evidence type="ECO:0000256" key="5">
    <source>
        <dbReference type="RuleBase" id="RU361133"/>
    </source>
</evidence>
<keyword evidence="10" id="KW-1185">Reference proteome</keyword>
<feature type="region of interest" description="Disordered" evidence="6">
    <location>
        <begin position="1445"/>
        <end position="1484"/>
    </location>
</feature>
<dbReference type="STRING" id="1882483.A0A317XMM5"/>
<feature type="compositionally biased region" description="Low complexity" evidence="6">
    <location>
        <begin position="235"/>
        <end position="251"/>
    </location>
</feature>
<dbReference type="InterPro" id="IPR017946">
    <property type="entry name" value="PLC-like_Pdiesterase_TIM-brl"/>
</dbReference>
<dbReference type="EMBL" id="KZ819194">
    <property type="protein sequence ID" value="PWY99583.1"/>
    <property type="molecule type" value="Genomic_DNA"/>
</dbReference>
<feature type="compositionally biased region" description="Polar residues" evidence="6">
    <location>
        <begin position="551"/>
        <end position="578"/>
    </location>
</feature>
<dbReference type="OrthoDB" id="269822at2759"/>
<dbReference type="InterPro" id="IPR037755">
    <property type="entry name" value="Plc1_PH"/>
</dbReference>
<evidence type="ECO:0000259" key="8">
    <source>
        <dbReference type="PROSITE" id="PS50222"/>
    </source>
</evidence>
<dbReference type="SUPFAM" id="SSF51695">
    <property type="entry name" value="PLC-like phosphodiesterases"/>
    <property type="match status" value="1"/>
</dbReference>
<dbReference type="GO" id="GO:0005509">
    <property type="term" value="F:calcium ion binding"/>
    <property type="evidence" value="ECO:0007669"/>
    <property type="project" value="InterPro"/>
</dbReference>
<evidence type="ECO:0000256" key="1">
    <source>
        <dbReference type="ARBA" id="ARBA00012368"/>
    </source>
</evidence>
<comment type="catalytic activity">
    <reaction evidence="5">
        <text>a 1,2-diacyl-sn-glycero-3-phospho-(1D-myo-inositol-4,5-bisphosphate) + H2O = 1D-myo-inositol 1,4,5-trisphosphate + a 1,2-diacyl-sn-glycerol + H(+)</text>
        <dbReference type="Rhea" id="RHEA:33179"/>
        <dbReference type="ChEBI" id="CHEBI:15377"/>
        <dbReference type="ChEBI" id="CHEBI:15378"/>
        <dbReference type="ChEBI" id="CHEBI:17815"/>
        <dbReference type="ChEBI" id="CHEBI:58456"/>
        <dbReference type="ChEBI" id="CHEBI:203600"/>
        <dbReference type="EC" id="3.1.4.11"/>
    </reaction>
</comment>
<keyword evidence="4 5" id="KW-0443">Lipid metabolism</keyword>
<dbReference type="InterPro" id="IPR011993">
    <property type="entry name" value="PH-like_dom_sf"/>
</dbReference>
<evidence type="ECO:0000313" key="10">
    <source>
        <dbReference type="Proteomes" id="UP000246740"/>
    </source>
</evidence>
<keyword evidence="2 5" id="KW-0378">Hydrolase</keyword>
<evidence type="ECO:0000256" key="3">
    <source>
        <dbReference type="ARBA" id="ARBA00022963"/>
    </source>
</evidence>
<dbReference type="GO" id="GO:0051209">
    <property type="term" value="P:release of sequestered calcium ion into cytosol"/>
    <property type="evidence" value="ECO:0007669"/>
    <property type="project" value="TreeGrafter"/>
</dbReference>
<dbReference type="FunCoup" id="A0A317XMM5">
    <property type="interactions" value="108"/>
</dbReference>
<evidence type="ECO:0000256" key="6">
    <source>
        <dbReference type="SAM" id="MobiDB-lite"/>
    </source>
</evidence>
<evidence type="ECO:0000256" key="2">
    <source>
        <dbReference type="ARBA" id="ARBA00022801"/>
    </source>
</evidence>
<dbReference type="PROSITE" id="PS50007">
    <property type="entry name" value="PIPLC_X_DOMAIN"/>
    <property type="match status" value="1"/>
</dbReference>
<feature type="domain" description="EF-hand" evidence="8">
    <location>
        <begin position="487"/>
        <end position="522"/>
    </location>
</feature>
<dbReference type="InParanoid" id="A0A317XMM5"/>
<feature type="region of interest" description="Disordered" evidence="6">
    <location>
        <begin position="54"/>
        <end position="175"/>
    </location>
</feature>
<dbReference type="EC" id="3.1.4.11" evidence="1 5"/>
<dbReference type="SMART" id="SM00149">
    <property type="entry name" value="PLCYc"/>
    <property type="match status" value="1"/>
</dbReference>